<dbReference type="GO" id="GO:0005975">
    <property type="term" value="P:carbohydrate metabolic process"/>
    <property type="evidence" value="ECO:0007669"/>
    <property type="project" value="InterPro"/>
</dbReference>
<name>A0A2V3PP54_9BACT</name>
<protein>
    <submittedName>
        <fullName evidence="3">Peptidoglycan/xylan/chitin deacetylase (PgdA/CDA1 family)</fullName>
    </submittedName>
</protein>
<dbReference type="Gene3D" id="3.20.20.370">
    <property type="entry name" value="Glycoside hydrolase/deacetylase"/>
    <property type="match status" value="1"/>
</dbReference>
<feature type="chain" id="PRO_5015853450" evidence="1">
    <location>
        <begin position="22"/>
        <end position="272"/>
    </location>
</feature>
<dbReference type="InterPro" id="IPR050248">
    <property type="entry name" value="Polysacc_deacetylase_ArnD"/>
</dbReference>
<sequence>MKRVNSLFFITILLIMNISCSYNENTLNSESPTIPITDSIAHPEIVIEKKDSLSPLKYIYLTIDDAPLNGSKYIDSVILNQKIKTSLFVVGNAIDGSSRFRKYYSMFQENPYVEIYNHSYSHANNKYTDYYKNPELVLNDFEKNQNEFNILHKIARLPGRNLWQTGEKTKNYKQTGSTSAGLLAENGYKIYGWDVEWTYNAKDYSPLKSIDELITEIENSYHSSKTFTPKHVVLLMHDQMFAKVNEKNNLGELITKLKEHDFIFEYLSSYPE</sequence>
<dbReference type="RefSeq" id="WP_110310473.1">
    <property type="nucleotide sequence ID" value="NZ_QICL01000009.1"/>
</dbReference>
<evidence type="ECO:0000256" key="1">
    <source>
        <dbReference type="SAM" id="SignalP"/>
    </source>
</evidence>
<dbReference type="Proteomes" id="UP000247973">
    <property type="component" value="Unassembled WGS sequence"/>
</dbReference>
<evidence type="ECO:0000313" key="3">
    <source>
        <dbReference type="EMBL" id="PXV64759.1"/>
    </source>
</evidence>
<dbReference type="GO" id="GO:0016810">
    <property type="term" value="F:hydrolase activity, acting on carbon-nitrogen (but not peptide) bonds"/>
    <property type="evidence" value="ECO:0007669"/>
    <property type="project" value="InterPro"/>
</dbReference>
<dbReference type="OrthoDB" id="9812065at2"/>
<organism evidence="3 4">
    <name type="scientific">Dysgonomonas alginatilytica</name>
    <dbReference type="NCBI Taxonomy" id="1605892"/>
    <lineage>
        <taxon>Bacteria</taxon>
        <taxon>Pseudomonadati</taxon>
        <taxon>Bacteroidota</taxon>
        <taxon>Bacteroidia</taxon>
        <taxon>Bacteroidales</taxon>
        <taxon>Dysgonomonadaceae</taxon>
        <taxon>Dysgonomonas</taxon>
    </lineage>
</organism>
<comment type="caution">
    <text evidence="3">The sequence shown here is derived from an EMBL/GenBank/DDBJ whole genome shotgun (WGS) entry which is preliminary data.</text>
</comment>
<evidence type="ECO:0000259" key="2">
    <source>
        <dbReference type="PROSITE" id="PS51677"/>
    </source>
</evidence>
<proteinExistence type="predicted"/>
<dbReference type="InterPro" id="IPR011330">
    <property type="entry name" value="Glyco_hydro/deAcase_b/a-brl"/>
</dbReference>
<gene>
    <name evidence="3" type="ORF">CLV62_10985</name>
</gene>
<dbReference type="PANTHER" id="PTHR10587">
    <property type="entry name" value="GLYCOSYL TRANSFERASE-RELATED"/>
    <property type="match status" value="1"/>
</dbReference>
<keyword evidence="4" id="KW-1185">Reference proteome</keyword>
<feature type="signal peptide" evidence="1">
    <location>
        <begin position="1"/>
        <end position="21"/>
    </location>
</feature>
<dbReference type="AlphaFoldDB" id="A0A2V3PP54"/>
<evidence type="ECO:0000313" key="4">
    <source>
        <dbReference type="Proteomes" id="UP000247973"/>
    </source>
</evidence>
<dbReference type="Pfam" id="PF01522">
    <property type="entry name" value="Polysacc_deac_1"/>
    <property type="match status" value="1"/>
</dbReference>
<dbReference type="PROSITE" id="PS51677">
    <property type="entry name" value="NODB"/>
    <property type="match status" value="1"/>
</dbReference>
<dbReference type="PANTHER" id="PTHR10587:SF125">
    <property type="entry name" value="POLYSACCHARIDE DEACETYLASE YHEN-RELATED"/>
    <property type="match status" value="1"/>
</dbReference>
<dbReference type="SUPFAM" id="SSF88713">
    <property type="entry name" value="Glycoside hydrolase/deacetylase"/>
    <property type="match status" value="1"/>
</dbReference>
<accession>A0A2V3PP54</accession>
<feature type="domain" description="NodB homology" evidence="2">
    <location>
        <begin position="57"/>
        <end position="265"/>
    </location>
</feature>
<keyword evidence="1" id="KW-0732">Signal</keyword>
<reference evidence="3 4" key="1">
    <citation type="submission" date="2018-03" db="EMBL/GenBank/DDBJ databases">
        <title>Genomic Encyclopedia of Archaeal and Bacterial Type Strains, Phase II (KMG-II): from individual species to whole genera.</title>
        <authorList>
            <person name="Goeker M."/>
        </authorList>
    </citation>
    <scope>NUCLEOTIDE SEQUENCE [LARGE SCALE GENOMIC DNA]</scope>
    <source>
        <strain evidence="3 4">DSM 100214</strain>
    </source>
</reference>
<dbReference type="EMBL" id="QICL01000009">
    <property type="protein sequence ID" value="PXV64759.1"/>
    <property type="molecule type" value="Genomic_DNA"/>
</dbReference>
<dbReference type="InterPro" id="IPR002509">
    <property type="entry name" value="NODB_dom"/>
</dbReference>